<dbReference type="InterPro" id="IPR012296">
    <property type="entry name" value="Nuclease_put_TT1808"/>
</dbReference>
<evidence type="ECO:0000259" key="1">
    <source>
        <dbReference type="Pfam" id="PF05685"/>
    </source>
</evidence>
<sequence length="206" mass="23049">MVQTVPAPLTLEAFFEHVPDDGRFELRNGVVVEMQPTGTHEQVAGFLAQQLAVTIHTNALPYLIPRQAILKAADSDLSGYNPDVVVLNKDALKNEPLWSKRSTLVEGKAVVLAIEVVSTNWQDDYLLKQGEYERLGIPEYWIVDYLGLGGKRLIGNPKQPTLTICELVEGEYQIRLLRNQDPLVSRAFPRLNLRVDQIFAAGQENS</sequence>
<organism evidence="2 3">
    <name type="scientific">Thermostichus vulcanus str. 'Rupite'</name>
    <dbReference type="NCBI Taxonomy" id="2813851"/>
    <lineage>
        <taxon>Bacteria</taxon>
        <taxon>Bacillati</taxon>
        <taxon>Cyanobacteriota</taxon>
        <taxon>Cyanophyceae</taxon>
        <taxon>Thermostichales</taxon>
        <taxon>Thermostichaceae</taxon>
        <taxon>Thermostichus</taxon>
    </lineage>
</organism>
<dbReference type="RefSeq" id="WP_244349785.1">
    <property type="nucleotide sequence ID" value="NZ_JAFIRA010000011.1"/>
</dbReference>
<dbReference type="InterPro" id="IPR008538">
    <property type="entry name" value="Uma2"/>
</dbReference>
<keyword evidence="2" id="KW-0540">Nuclease</keyword>
<dbReference type="SUPFAM" id="SSF52980">
    <property type="entry name" value="Restriction endonuclease-like"/>
    <property type="match status" value="1"/>
</dbReference>
<protein>
    <submittedName>
        <fullName evidence="2">Uma2 family endonuclease</fullName>
    </submittedName>
</protein>
<accession>A0ABT0C9P4</accession>
<reference evidence="2" key="1">
    <citation type="submission" date="2021-02" db="EMBL/GenBank/DDBJ databases">
        <title>The CRISPR/cas machinery reduction and long-range gene transfer in the hot spring cyanobacterium Synechococcus.</title>
        <authorList>
            <person name="Dvorak P."/>
            <person name="Jahodarova E."/>
            <person name="Hasler P."/>
            <person name="Poulickova A."/>
        </authorList>
    </citation>
    <scope>NUCLEOTIDE SEQUENCE</scope>
    <source>
        <strain evidence="2">Rupite</strain>
    </source>
</reference>
<feature type="domain" description="Putative restriction endonuclease" evidence="1">
    <location>
        <begin position="15"/>
        <end position="195"/>
    </location>
</feature>
<evidence type="ECO:0000313" key="2">
    <source>
        <dbReference type="EMBL" id="MCJ2542509.1"/>
    </source>
</evidence>
<dbReference type="EMBL" id="JAFIRA010000011">
    <property type="protein sequence ID" value="MCJ2542509.1"/>
    <property type="molecule type" value="Genomic_DNA"/>
</dbReference>
<dbReference type="Gene3D" id="3.90.1570.10">
    <property type="entry name" value="tt1808, chain A"/>
    <property type="match status" value="1"/>
</dbReference>
<dbReference type="Proteomes" id="UP000830835">
    <property type="component" value="Unassembled WGS sequence"/>
</dbReference>
<keyword evidence="2" id="KW-0255">Endonuclease</keyword>
<gene>
    <name evidence="2" type="ORF">JX360_06240</name>
</gene>
<keyword evidence="3" id="KW-1185">Reference proteome</keyword>
<dbReference type="PANTHER" id="PTHR34107:SF2">
    <property type="entry name" value="SLL0888 PROTEIN"/>
    <property type="match status" value="1"/>
</dbReference>
<dbReference type="CDD" id="cd06260">
    <property type="entry name" value="DUF820-like"/>
    <property type="match status" value="1"/>
</dbReference>
<keyword evidence="2" id="KW-0378">Hydrolase</keyword>
<comment type="caution">
    <text evidence="2">The sequence shown here is derived from an EMBL/GenBank/DDBJ whole genome shotgun (WGS) entry which is preliminary data.</text>
</comment>
<evidence type="ECO:0000313" key="3">
    <source>
        <dbReference type="Proteomes" id="UP000830835"/>
    </source>
</evidence>
<dbReference type="Pfam" id="PF05685">
    <property type="entry name" value="Uma2"/>
    <property type="match status" value="1"/>
</dbReference>
<dbReference type="GO" id="GO:0004519">
    <property type="term" value="F:endonuclease activity"/>
    <property type="evidence" value="ECO:0007669"/>
    <property type="project" value="UniProtKB-KW"/>
</dbReference>
<proteinExistence type="predicted"/>
<dbReference type="PANTHER" id="PTHR34107">
    <property type="entry name" value="SLL0198 PROTEIN-RELATED"/>
    <property type="match status" value="1"/>
</dbReference>
<dbReference type="InterPro" id="IPR011335">
    <property type="entry name" value="Restrct_endonuc-II-like"/>
</dbReference>
<name>A0ABT0C9P4_THEVL</name>